<dbReference type="Gene3D" id="3.30.2310.20">
    <property type="entry name" value="RelE-like"/>
    <property type="match status" value="1"/>
</dbReference>
<evidence type="ECO:0000256" key="1">
    <source>
        <dbReference type="ARBA" id="ARBA00006226"/>
    </source>
</evidence>
<evidence type="ECO:0000313" key="3">
    <source>
        <dbReference type="EMBL" id="QOR61303.1"/>
    </source>
</evidence>
<comment type="similarity">
    <text evidence="1">Belongs to the RelE toxin family.</text>
</comment>
<sequence length="95" mass="11410">MSYELHFKPKALKEWKKLNHSVKEQFKKKLKERLEQPKVVKDRLKGYENIYKIKLRSVGYRLAYEVKDEEVIVLVLVSGKRENNSIYDNLKARSE</sequence>
<dbReference type="EMBL" id="CP063164">
    <property type="protein sequence ID" value="QOR61303.1"/>
    <property type="molecule type" value="Genomic_DNA"/>
</dbReference>
<keyword evidence="2" id="KW-1277">Toxin-antitoxin system</keyword>
<dbReference type="Proteomes" id="UP000595074">
    <property type="component" value="Chromosome"/>
</dbReference>
<protein>
    <submittedName>
        <fullName evidence="3">Type II toxin-antitoxin system RelE/ParE family toxin</fullName>
    </submittedName>
</protein>
<dbReference type="KEGG" id="sinu:IMZ28_07555"/>
<dbReference type="SUPFAM" id="SSF143011">
    <property type="entry name" value="RelE-like"/>
    <property type="match status" value="1"/>
</dbReference>
<keyword evidence="4" id="KW-1185">Reference proteome</keyword>
<reference evidence="3 4" key="1">
    <citation type="submission" date="2020-10" db="EMBL/GenBank/DDBJ databases">
        <title>The genome of sulfurovum sp.</title>
        <authorList>
            <person name="Xie S."/>
            <person name="Shao Z."/>
            <person name="Jiang L."/>
        </authorList>
    </citation>
    <scope>NUCLEOTIDE SEQUENCE [LARGE SCALE GENOMIC DNA]</scope>
    <source>
        <strain evidence="3 4">ST-419</strain>
    </source>
</reference>
<name>A0A7M1S1G8_9BACT</name>
<evidence type="ECO:0000256" key="2">
    <source>
        <dbReference type="ARBA" id="ARBA00022649"/>
    </source>
</evidence>
<proteinExistence type="inferred from homology"/>
<gene>
    <name evidence="3" type="ORF">IMZ28_07555</name>
</gene>
<dbReference type="InterPro" id="IPR007712">
    <property type="entry name" value="RelE/ParE_toxin"/>
</dbReference>
<organism evidence="3 4">
    <name type="scientific">Sulfurovum indicum</name>
    <dbReference type="NCBI Taxonomy" id="2779528"/>
    <lineage>
        <taxon>Bacteria</taxon>
        <taxon>Pseudomonadati</taxon>
        <taxon>Campylobacterota</taxon>
        <taxon>Epsilonproteobacteria</taxon>
        <taxon>Campylobacterales</taxon>
        <taxon>Sulfurovaceae</taxon>
        <taxon>Sulfurovum</taxon>
    </lineage>
</organism>
<dbReference type="Pfam" id="PF05016">
    <property type="entry name" value="ParE_toxin"/>
    <property type="match status" value="1"/>
</dbReference>
<dbReference type="PANTHER" id="PTHR35601:SF1">
    <property type="entry name" value="TOXIN RELE"/>
    <property type="match status" value="1"/>
</dbReference>
<accession>A0A7M1S1G8</accession>
<evidence type="ECO:0000313" key="4">
    <source>
        <dbReference type="Proteomes" id="UP000595074"/>
    </source>
</evidence>
<dbReference type="RefSeq" id="WP_197547976.1">
    <property type="nucleotide sequence ID" value="NZ_CP063164.1"/>
</dbReference>
<dbReference type="PANTHER" id="PTHR35601">
    <property type="entry name" value="TOXIN RELE"/>
    <property type="match status" value="1"/>
</dbReference>
<dbReference type="AlphaFoldDB" id="A0A7M1S1G8"/>
<dbReference type="InterPro" id="IPR035093">
    <property type="entry name" value="RelE/ParE_toxin_dom_sf"/>
</dbReference>
<dbReference type="NCBIfam" id="TIGR02385">
    <property type="entry name" value="RelE_StbE"/>
    <property type="match status" value="1"/>
</dbReference>